<evidence type="ECO:0000256" key="10">
    <source>
        <dbReference type="SAM" id="MobiDB-lite"/>
    </source>
</evidence>
<dbReference type="Gene3D" id="3.10.610.10">
    <property type="entry name" value="GSPII I/J protein-like"/>
    <property type="match status" value="1"/>
</dbReference>
<reference evidence="13" key="1">
    <citation type="submission" date="2017-08" db="EMBL/GenBank/DDBJ databases">
        <title>Direct submision.</title>
        <authorList>
            <person name="Kim S.-J."/>
            <person name="Rhee S.-K."/>
        </authorList>
    </citation>
    <scope>NUCLEOTIDE SEQUENCE [LARGE SCALE GENOMIC DNA]</scope>
    <source>
        <strain evidence="13">GI5</strain>
    </source>
</reference>
<dbReference type="NCBIfam" id="TIGR02532">
    <property type="entry name" value="IV_pilin_GFxxxE"/>
    <property type="match status" value="1"/>
</dbReference>
<dbReference type="KEGG" id="kak:Kalk_00330"/>
<evidence type="ECO:0000256" key="11">
    <source>
        <dbReference type="SAM" id="Phobius"/>
    </source>
</evidence>
<keyword evidence="13" id="KW-1185">Reference proteome</keyword>
<dbReference type="OrthoDB" id="9794345at2"/>
<dbReference type="SUPFAM" id="SSF54523">
    <property type="entry name" value="Pili subunits"/>
    <property type="match status" value="1"/>
</dbReference>
<name>A0A2K9LFG1_9GAMM</name>
<dbReference type="PROSITE" id="PS00409">
    <property type="entry name" value="PROKAR_NTER_METHYL"/>
    <property type="match status" value="1"/>
</dbReference>
<dbReference type="EMBL" id="CP022684">
    <property type="protein sequence ID" value="AUM10980.1"/>
    <property type="molecule type" value="Genomic_DNA"/>
</dbReference>
<dbReference type="Proteomes" id="UP000235116">
    <property type="component" value="Chromosome"/>
</dbReference>
<dbReference type="InterPro" id="IPR051621">
    <property type="entry name" value="T2SS_protein_J"/>
</dbReference>
<evidence type="ECO:0000256" key="5">
    <source>
        <dbReference type="ARBA" id="ARBA00022481"/>
    </source>
</evidence>
<dbReference type="Pfam" id="PF11612">
    <property type="entry name" value="T2SSJ"/>
    <property type="match status" value="1"/>
</dbReference>
<dbReference type="GO" id="GO:0015627">
    <property type="term" value="C:type II protein secretion system complex"/>
    <property type="evidence" value="ECO:0007669"/>
    <property type="project" value="InterPro"/>
</dbReference>
<dbReference type="InterPro" id="IPR012902">
    <property type="entry name" value="N_methyl_site"/>
</dbReference>
<organism evidence="12 13">
    <name type="scientific">Ketobacter alkanivorans</name>
    <dbReference type="NCBI Taxonomy" id="1917421"/>
    <lineage>
        <taxon>Bacteria</taxon>
        <taxon>Pseudomonadati</taxon>
        <taxon>Pseudomonadota</taxon>
        <taxon>Gammaproteobacteria</taxon>
        <taxon>Pseudomonadales</taxon>
        <taxon>Ketobacteraceae</taxon>
        <taxon>Ketobacter</taxon>
    </lineage>
</organism>
<dbReference type="InterPro" id="IPR045584">
    <property type="entry name" value="Pilin-like"/>
</dbReference>
<evidence type="ECO:0000313" key="12">
    <source>
        <dbReference type="EMBL" id="AUM10980.1"/>
    </source>
</evidence>
<comment type="subcellular location">
    <subcellularLocation>
        <location evidence="1">Cell inner membrane</location>
        <topology evidence="1">Single-pass membrane protein</topology>
    </subcellularLocation>
</comment>
<gene>
    <name evidence="12" type="primary">gspJ</name>
    <name evidence="12" type="ORF">Kalk_00330</name>
</gene>
<evidence type="ECO:0000256" key="4">
    <source>
        <dbReference type="ARBA" id="ARBA00022475"/>
    </source>
</evidence>
<evidence type="ECO:0000256" key="9">
    <source>
        <dbReference type="ARBA" id="ARBA00023136"/>
    </source>
</evidence>
<protein>
    <recommendedName>
        <fullName evidence="3">Type II secretion system protein J</fullName>
    </recommendedName>
</protein>
<evidence type="ECO:0000256" key="8">
    <source>
        <dbReference type="ARBA" id="ARBA00022989"/>
    </source>
</evidence>
<dbReference type="NCBIfam" id="TIGR01711">
    <property type="entry name" value="gspJ"/>
    <property type="match status" value="1"/>
</dbReference>
<evidence type="ECO:0000256" key="7">
    <source>
        <dbReference type="ARBA" id="ARBA00022692"/>
    </source>
</evidence>
<dbReference type="PANTHER" id="PTHR39583:SF2">
    <property type="entry name" value="TYPE II SECRETION SYSTEM PROTEIN J"/>
    <property type="match status" value="1"/>
</dbReference>
<accession>A0A2K9LFG1</accession>
<evidence type="ECO:0000256" key="2">
    <source>
        <dbReference type="ARBA" id="ARBA00011084"/>
    </source>
</evidence>
<proteinExistence type="inferred from homology"/>
<sequence>MMKVKQAQGLTLIELLIAMAIFAVMSAAMFMAFDSFQKGKEVTEASAERLKRYQIAFNILSRDMQQMLPRAVRDEFGSDTPLYAMRSDVGTEIEFTRAGWNRSPFSKIKRAELQRVGYYLEEKKLMRGSWRVLDRAEDSIPDRTELLDGIESLSFVFYYLDKQSTLQSTDVWPPDSIKQGQVGQGGSGTPGSVPDREFLVLPTVVEMKLDTEDMGVITRKFLVANCFVDAYHPTTGGAPLGGGCGS</sequence>
<comment type="similarity">
    <text evidence="2">Belongs to the GSP J family.</text>
</comment>
<dbReference type="Pfam" id="PF07963">
    <property type="entry name" value="N_methyl"/>
    <property type="match status" value="1"/>
</dbReference>
<dbReference type="GO" id="GO:0015628">
    <property type="term" value="P:protein secretion by the type II secretion system"/>
    <property type="evidence" value="ECO:0007669"/>
    <property type="project" value="InterPro"/>
</dbReference>
<keyword evidence="7 11" id="KW-0812">Transmembrane</keyword>
<dbReference type="InterPro" id="IPR010055">
    <property type="entry name" value="T2SS_protein-GspJ"/>
</dbReference>
<evidence type="ECO:0000313" key="13">
    <source>
        <dbReference type="Proteomes" id="UP000235116"/>
    </source>
</evidence>
<dbReference type="RefSeq" id="WP_101892326.1">
    <property type="nucleotide sequence ID" value="NZ_CP022684.1"/>
</dbReference>
<keyword evidence="5" id="KW-0488">Methylation</keyword>
<evidence type="ECO:0000256" key="6">
    <source>
        <dbReference type="ARBA" id="ARBA00022519"/>
    </source>
</evidence>
<keyword evidence="8 11" id="KW-1133">Transmembrane helix</keyword>
<evidence type="ECO:0000256" key="3">
    <source>
        <dbReference type="ARBA" id="ARBA00021539"/>
    </source>
</evidence>
<keyword evidence="6" id="KW-0997">Cell inner membrane</keyword>
<feature type="region of interest" description="Disordered" evidence="10">
    <location>
        <begin position="171"/>
        <end position="193"/>
    </location>
</feature>
<keyword evidence="9 11" id="KW-0472">Membrane</keyword>
<dbReference type="GO" id="GO:0005886">
    <property type="term" value="C:plasma membrane"/>
    <property type="evidence" value="ECO:0007669"/>
    <property type="project" value="UniProtKB-SubCell"/>
</dbReference>
<evidence type="ECO:0000256" key="1">
    <source>
        <dbReference type="ARBA" id="ARBA00004377"/>
    </source>
</evidence>
<dbReference type="AlphaFoldDB" id="A0A2K9LFG1"/>
<dbReference type="PANTHER" id="PTHR39583">
    <property type="entry name" value="TYPE II SECRETION SYSTEM PROTEIN J-RELATED"/>
    <property type="match status" value="1"/>
</dbReference>
<keyword evidence="4" id="KW-1003">Cell membrane</keyword>
<feature type="transmembrane region" description="Helical" evidence="11">
    <location>
        <begin position="12"/>
        <end position="33"/>
    </location>
</feature>